<evidence type="ECO:0000313" key="2">
    <source>
        <dbReference type="EMBL" id="KAJ1644302.1"/>
    </source>
</evidence>
<name>A0A9W7XJ45_9FUNG</name>
<dbReference type="AlphaFoldDB" id="A0A9W7XJ45"/>
<dbReference type="PANTHER" id="PTHR43677:SF4">
    <property type="entry name" value="QUINONE OXIDOREDUCTASE-LIKE PROTEIN 2"/>
    <property type="match status" value="1"/>
</dbReference>
<dbReference type="InterPro" id="IPR051397">
    <property type="entry name" value="Zn-ADH-like_protein"/>
</dbReference>
<dbReference type="Pfam" id="PF00107">
    <property type="entry name" value="ADH_zinc_N"/>
    <property type="match status" value="1"/>
</dbReference>
<dbReference type="SUPFAM" id="SSF50129">
    <property type="entry name" value="GroES-like"/>
    <property type="match status" value="1"/>
</dbReference>
<dbReference type="GO" id="GO:0008270">
    <property type="term" value="F:zinc ion binding"/>
    <property type="evidence" value="ECO:0007669"/>
    <property type="project" value="InterPro"/>
</dbReference>
<dbReference type="PANTHER" id="PTHR43677">
    <property type="entry name" value="SHORT-CHAIN DEHYDROGENASE/REDUCTASE"/>
    <property type="match status" value="1"/>
</dbReference>
<dbReference type="InterPro" id="IPR036291">
    <property type="entry name" value="NAD(P)-bd_dom_sf"/>
</dbReference>
<protein>
    <recommendedName>
        <fullName evidence="1">Enoyl reductase (ER) domain-containing protein</fullName>
    </recommendedName>
</protein>
<sequence length="334" mass="36245">MRAIVVKNWLKTPNDMEVKDIPIPEPKSPEVLVKVDSVGANFFDILLVQGKYQIKPPFPFTPGAEFSGTIVRVPPSENSRFKVGDRVFGSNPTGAYAEFIAVPQTQCFHVPGTLSFEQAAGLYITYPTSYAALVLRAKVQAGEWVLVHAAAGGVGIAAVQIAKSLGARVIAAVGSEGKFDIIQAQGADQCINYRDPNWTSRVLEITEGRGVDVVYDPVGLVEKSLKCIAWNGRVVVVGFAAGNIEKIAANRILLKNIAVTGVHWGAYAKYEPERIPEVWDALFRMAEEGRISPVVYEPVFYGLENAKSALKAIANRETYGKVIVKPTSEPASKL</sequence>
<evidence type="ECO:0000313" key="3">
    <source>
        <dbReference type="Proteomes" id="UP001145021"/>
    </source>
</evidence>
<gene>
    <name evidence="2" type="ORF">LPJ64_004001</name>
</gene>
<dbReference type="Gene3D" id="3.90.180.10">
    <property type="entry name" value="Medium-chain alcohol dehydrogenases, catalytic domain"/>
    <property type="match status" value="1"/>
</dbReference>
<comment type="caution">
    <text evidence="2">The sequence shown here is derived from an EMBL/GenBank/DDBJ whole genome shotgun (WGS) entry which is preliminary data.</text>
</comment>
<dbReference type="PROSITE" id="PS01162">
    <property type="entry name" value="QOR_ZETA_CRYSTAL"/>
    <property type="match status" value="1"/>
</dbReference>
<organism evidence="2 3">
    <name type="scientific">Coemansia asiatica</name>
    <dbReference type="NCBI Taxonomy" id="1052880"/>
    <lineage>
        <taxon>Eukaryota</taxon>
        <taxon>Fungi</taxon>
        <taxon>Fungi incertae sedis</taxon>
        <taxon>Zoopagomycota</taxon>
        <taxon>Kickxellomycotina</taxon>
        <taxon>Kickxellomycetes</taxon>
        <taxon>Kickxellales</taxon>
        <taxon>Kickxellaceae</taxon>
        <taxon>Coemansia</taxon>
    </lineage>
</organism>
<dbReference type="InterPro" id="IPR020843">
    <property type="entry name" value="ER"/>
</dbReference>
<dbReference type="SUPFAM" id="SSF51735">
    <property type="entry name" value="NAD(P)-binding Rossmann-fold domains"/>
    <property type="match status" value="1"/>
</dbReference>
<evidence type="ECO:0000259" key="1">
    <source>
        <dbReference type="SMART" id="SM00829"/>
    </source>
</evidence>
<dbReference type="GO" id="GO:0016491">
    <property type="term" value="F:oxidoreductase activity"/>
    <property type="evidence" value="ECO:0007669"/>
    <property type="project" value="InterPro"/>
</dbReference>
<dbReference type="InterPro" id="IPR013149">
    <property type="entry name" value="ADH-like_C"/>
</dbReference>
<keyword evidence="3" id="KW-1185">Reference proteome</keyword>
<dbReference type="Proteomes" id="UP001145021">
    <property type="component" value="Unassembled WGS sequence"/>
</dbReference>
<proteinExistence type="predicted"/>
<dbReference type="InterPro" id="IPR002364">
    <property type="entry name" value="Quin_OxRdtase/zeta-crystal_CS"/>
</dbReference>
<dbReference type="Pfam" id="PF08240">
    <property type="entry name" value="ADH_N"/>
    <property type="match status" value="1"/>
</dbReference>
<dbReference type="Gene3D" id="3.40.50.720">
    <property type="entry name" value="NAD(P)-binding Rossmann-like Domain"/>
    <property type="match status" value="1"/>
</dbReference>
<dbReference type="SMART" id="SM00829">
    <property type="entry name" value="PKS_ER"/>
    <property type="match status" value="1"/>
</dbReference>
<dbReference type="InterPro" id="IPR011032">
    <property type="entry name" value="GroES-like_sf"/>
</dbReference>
<feature type="domain" description="Enoyl reductase (ER)" evidence="1">
    <location>
        <begin position="11"/>
        <end position="324"/>
    </location>
</feature>
<dbReference type="EMBL" id="JANBOH010000176">
    <property type="protein sequence ID" value="KAJ1644302.1"/>
    <property type="molecule type" value="Genomic_DNA"/>
</dbReference>
<accession>A0A9W7XJ45</accession>
<dbReference type="CDD" id="cd08241">
    <property type="entry name" value="QOR1"/>
    <property type="match status" value="1"/>
</dbReference>
<reference evidence="2" key="1">
    <citation type="submission" date="2022-07" db="EMBL/GenBank/DDBJ databases">
        <title>Phylogenomic reconstructions and comparative analyses of Kickxellomycotina fungi.</title>
        <authorList>
            <person name="Reynolds N.K."/>
            <person name="Stajich J.E."/>
            <person name="Barry K."/>
            <person name="Grigoriev I.V."/>
            <person name="Crous P."/>
            <person name="Smith M.E."/>
        </authorList>
    </citation>
    <scope>NUCLEOTIDE SEQUENCE</scope>
    <source>
        <strain evidence="2">NBRC 105413</strain>
    </source>
</reference>
<dbReference type="InterPro" id="IPR013154">
    <property type="entry name" value="ADH-like_N"/>
</dbReference>
<dbReference type="GO" id="GO:0005739">
    <property type="term" value="C:mitochondrion"/>
    <property type="evidence" value="ECO:0007669"/>
    <property type="project" value="TreeGrafter"/>
</dbReference>